<gene>
    <name evidence="2" type="ORF">BP5796_09666</name>
</gene>
<proteinExistence type="predicted"/>
<keyword evidence="3" id="KW-1185">Reference proteome</keyword>
<feature type="compositionally biased region" description="Low complexity" evidence="1">
    <location>
        <begin position="56"/>
        <end position="67"/>
    </location>
</feature>
<protein>
    <submittedName>
        <fullName evidence="2">Uncharacterized protein</fullName>
    </submittedName>
</protein>
<dbReference type="AlphaFoldDB" id="A0A3D8QYR5"/>
<name>A0A3D8QYR5_9HELO</name>
<organism evidence="2 3">
    <name type="scientific">Coleophoma crateriformis</name>
    <dbReference type="NCBI Taxonomy" id="565419"/>
    <lineage>
        <taxon>Eukaryota</taxon>
        <taxon>Fungi</taxon>
        <taxon>Dikarya</taxon>
        <taxon>Ascomycota</taxon>
        <taxon>Pezizomycotina</taxon>
        <taxon>Leotiomycetes</taxon>
        <taxon>Helotiales</taxon>
        <taxon>Dermateaceae</taxon>
        <taxon>Coleophoma</taxon>
    </lineage>
</organism>
<accession>A0A3D8QYR5</accession>
<evidence type="ECO:0000256" key="1">
    <source>
        <dbReference type="SAM" id="MobiDB-lite"/>
    </source>
</evidence>
<evidence type="ECO:0000313" key="2">
    <source>
        <dbReference type="EMBL" id="RDW66917.1"/>
    </source>
</evidence>
<reference evidence="2 3" key="1">
    <citation type="journal article" date="2018" name="IMA Fungus">
        <title>IMA Genome-F 9: Draft genome sequence of Annulohypoxylon stygium, Aspergillus mulundensis, Berkeleyomyces basicola (syn. Thielaviopsis basicola), Ceratocystis smalleyi, two Cercospora beticola strains, Coleophoma cylindrospora, Fusarium fracticaudum, Phialophora cf. hyalina, and Morchella septimelata.</title>
        <authorList>
            <person name="Wingfield B.D."/>
            <person name="Bills G.F."/>
            <person name="Dong Y."/>
            <person name="Huang W."/>
            <person name="Nel W.J."/>
            <person name="Swalarsk-Parry B.S."/>
            <person name="Vaghefi N."/>
            <person name="Wilken P.M."/>
            <person name="An Z."/>
            <person name="de Beer Z.W."/>
            <person name="De Vos L."/>
            <person name="Chen L."/>
            <person name="Duong T.A."/>
            <person name="Gao Y."/>
            <person name="Hammerbacher A."/>
            <person name="Kikkert J.R."/>
            <person name="Li Y."/>
            <person name="Li H."/>
            <person name="Li K."/>
            <person name="Li Q."/>
            <person name="Liu X."/>
            <person name="Ma X."/>
            <person name="Naidoo K."/>
            <person name="Pethybridge S.J."/>
            <person name="Sun J."/>
            <person name="Steenkamp E.T."/>
            <person name="van der Nest M.A."/>
            <person name="van Wyk S."/>
            <person name="Wingfield M.J."/>
            <person name="Xiong C."/>
            <person name="Yue Q."/>
            <person name="Zhang X."/>
        </authorList>
    </citation>
    <scope>NUCLEOTIDE SEQUENCE [LARGE SCALE GENOMIC DNA]</scope>
    <source>
        <strain evidence="2 3">BP5796</strain>
    </source>
</reference>
<feature type="region of interest" description="Disordered" evidence="1">
    <location>
        <begin position="40"/>
        <end position="98"/>
    </location>
</feature>
<evidence type="ECO:0000313" key="3">
    <source>
        <dbReference type="Proteomes" id="UP000256328"/>
    </source>
</evidence>
<dbReference type="EMBL" id="PDLN01000014">
    <property type="protein sequence ID" value="RDW66917.1"/>
    <property type="molecule type" value="Genomic_DNA"/>
</dbReference>
<comment type="caution">
    <text evidence="2">The sequence shown here is derived from an EMBL/GenBank/DDBJ whole genome shotgun (WGS) entry which is preliminary data.</text>
</comment>
<dbReference type="Proteomes" id="UP000256328">
    <property type="component" value="Unassembled WGS sequence"/>
</dbReference>
<sequence length="177" mass="19312">MPAPMSEPTMATALAVQNVLIHVRAPAHVERWLNTGQRPTIRVVSRSQQRPAPIRSATPPAQSSAPSAPRPNGSRHDHPPDPFGARRRGTRRREDDRVESRMMAAVLSKTAFAAGLGRPAAANGEPRLQRRLTALDHLFYTALRSTLPTLRPVPTPCLTTVPPPDPTPDLAQFNLPI</sequence>